<dbReference type="RefSeq" id="WP_078205755.1">
    <property type="nucleotide sequence ID" value="NZ_MUAJ01000070.1"/>
</dbReference>
<sequence length="192" mass="21106">MHPKKYGKDNEWRHAGSPNEIMLEGKSQSAATIEYAESVHANLSFCGMVHIPHGFIYVPNSTRQFVYSLAGLSIVKETSQKTIVVDDCGPVDVTLNVLKVVGSIPYIATAMVQGDTGETYGSSPKQENQINLSYAGSIHVDTVLKLSVASLPEYRLQEQNVRMSDFQVTPLQDQGSNLIRFTGTLSFQNIPQ</sequence>
<reference evidence="1 2" key="1">
    <citation type="submission" date="2017-01" db="EMBL/GenBank/DDBJ databases">
        <title>Bacillus cereus isolates.</title>
        <authorList>
            <person name="Beno S.M."/>
        </authorList>
    </citation>
    <scope>NUCLEOTIDE SEQUENCE [LARGE SCALE GENOMIC DNA]</scope>
    <source>
        <strain evidence="1 2">FSL H8-0485</strain>
    </source>
</reference>
<evidence type="ECO:0000313" key="2">
    <source>
        <dbReference type="Proteomes" id="UP000190906"/>
    </source>
</evidence>
<evidence type="ECO:0000313" key="1">
    <source>
        <dbReference type="EMBL" id="OOR07102.1"/>
    </source>
</evidence>
<organism evidence="1 2">
    <name type="scientific">Bacillus cereus</name>
    <dbReference type="NCBI Taxonomy" id="1396"/>
    <lineage>
        <taxon>Bacteria</taxon>
        <taxon>Bacillati</taxon>
        <taxon>Bacillota</taxon>
        <taxon>Bacilli</taxon>
        <taxon>Bacillales</taxon>
        <taxon>Bacillaceae</taxon>
        <taxon>Bacillus</taxon>
        <taxon>Bacillus cereus group</taxon>
    </lineage>
</organism>
<dbReference type="AlphaFoldDB" id="A0A1S9TB38"/>
<gene>
    <name evidence="1" type="ORF">BW897_30560</name>
</gene>
<protein>
    <submittedName>
        <fullName evidence="1">Uncharacterized protein</fullName>
    </submittedName>
</protein>
<accession>A0A1S9TB38</accession>
<name>A0A1S9TB38_BACCE</name>
<dbReference type="EMBL" id="MUAJ01000070">
    <property type="protein sequence ID" value="OOR07102.1"/>
    <property type="molecule type" value="Genomic_DNA"/>
</dbReference>
<dbReference type="Proteomes" id="UP000190906">
    <property type="component" value="Unassembled WGS sequence"/>
</dbReference>
<proteinExistence type="predicted"/>
<comment type="caution">
    <text evidence="1">The sequence shown here is derived from an EMBL/GenBank/DDBJ whole genome shotgun (WGS) entry which is preliminary data.</text>
</comment>